<dbReference type="InterPro" id="IPR050832">
    <property type="entry name" value="Bact_Acetyltransf"/>
</dbReference>
<dbReference type="EMBL" id="BAAAPY010000006">
    <property type="protein sequence ID" value="GAA2079370.1"/>
    <property type="molecule type" value="Genomic_DNA"/>
</dbReference>
<proteinExistence type="predicted"/>
<dbReference type="Pfam" id="PF13312">
    <property type="entry name" value="DUF4081"/>
    <property type="match status" value="1"/>
</dbReference>
<feature type="domain" description="N-acetyltransferase" evidence="3">
    <location>
        <begin position="147"/>
        <end position="287"/>
    </location>
</feature>
<gene>
    <name evidence="4" type="ORF">GCM10009821_19350</name>
</gene>
<dbReference type="PANTHER" id="PTHR43877">
    <property type="entry name" value="AMINOALKYLPHOSPHONATE N-ACETYLTRANSFERASE-RELATED-RELATED"/>
    <property type="match status" value="1"/>
</dbReference>
<dbReference type="Gene3D" id="3.40.630.30">
    <property type="match status" value="1"/>
</dbReference>
<keyword evidence="2" id="KW-0012">Acyltransferase</keyword>
<dbReference type="PIRSF" id="PIRSF021603">
    <property type="entry name" value="UCP21603_acetyltransf"/>
    <property type="match status" value="1"/>
</dbReference>
<dbReference type="RefSeq" id="WP_344327434.1">
    <property type="nucleotide sequence ID" value="NZ_BAAAPY010000006.1"/>
</dbReference>
<dbReference type="PROSITE" id="PS51186">
    <property type="entry name" value="GNAT"/>
    <property type="match status" value="1"/>
</dbReference>
<reference evidence="4 5" key="1">
    <citation type="journal article" date="2019" name="Int. J. Syst. Evol. Microbiol.">
        <title>The Global Catalogue of Microorganisms (GCM) 10K type strain sequencing project: providing services to taxonomists for standard genome sequencing and annotation.</title>
        <authorList>
            <consortium name="The Broad Institute Genomics Platform"/>
            <consortium name="The Broad Institute Genome Sequencing Center for Infectious Disease"/>
            <person name="Wu L."/>
            <person name="Ma J."/>
        </authorList>
    </citation>
    <scope>NUCLEOTIDE SEQUENCE [LARGE SCALE GENOMIC DNA]</scope>
    <source>
        <strain evidence="4 5">JCM 15749</strain>
    </source>
</reference>
<evidence type="ECO:0000313" key="5">
    <source>
        <dbReference type="Proteomes" id="UP001501480"/>
    </source>
</evidence>
<evidence type="ECO:0000256" key="1">
    <source>
        <dbReference type="ARBA" id="ARBA00022679"/>
    </source>
</evidence>
<dbReference type="InterPro" id="IPR016181">
    <property type="entry name" value="Acyl_CoA_acyltransferase"/>
</dbReference>
<sequence length="287" mass="31081">MSHTVPEQRSGAGRLCTLGPADLGRLRALMDRDPAVHVFARHRVDQTGLHEVLMGGRFYGWYVGTELASACHAGANVVPVEATPEAIEAFADQLLLDGHRAASVVGPRDQASALWELVRPSWGPARSERPDQPFLVLDRSPAVAADPRVRRVVMDEFDLLYPASVAMFREEVGVDPEAGGASGYRARVAQLIGWGWSFAIVEDDRVLFKAEVGAATAQACQVQGVWVAPELRGTGIAAAAMAAVVEQVRESVAPLVTLYVNAHNVPARRLYDRVGFEQVETFASYLL</sequence>
<dbReference type="SUPFAM" id="SSF55729">
    <property type="entry name" value="Acyl-CoA N-acyltransferases (Nat)"/>
    <property type="match status" value="1"/>
</dbReference>
<name>A0ABN2W0G3_9ACTN</name>
<accession>A0ABN2W0G3</accession>
<dbReference type="Proteomes" id="UP001501480">
    <property type="component" value="Unassembled WGS sequence"/>
</dbReference>
<dbReference type="InterPro" id="IPR000182">
    <property type="entry name" value="GNAT_dom"/>
</dbReference>
<protein>
    <submittedName>
        <fullName evidence="4">GNAT family N-acetyltransferase</fullName>
    </submittedName>
</protein>
<organism evidence="4 5">
    <name type="scientific">Aeromicrobium halocynthiae</name>
    <dbReference type="NCBI Taxonomy" id="560557"/>
    <lineage>
        <taxon>Bacteria</taxon>
        <taxon>Bacillati</taxon>
        <taxon>Actinomycetota</taxon>
        <taxon>Actinomycetes</taxon>
        <taxon>Propionibacteriales</taxon>
        <taxon>Nocardioidaceae</taxon>
        <taxon>Aeromicrobium</taxon>
    </lineage>
</organism>
<dbReference type="InterPro" id="IPR016794">
    <property type="entry name" value="UCP21603_acetyltransf"/>
</dbReference>
<evidence type="ECO:0000259" key="3">
    <source>
        <dbReference type="PROSITE" id="PS51186"/>
    </source>
</evidence>
<dbReference type="InterPro" id="IPR025289">
    <property type="entry name" value="DUF4081"/>
</dbReference>
<dbReference type="Pfam" id="PF00583">
    <property type="entry name" value="Acetyltransf_1"/>
    <property type="match status" value="1"/>
</dbReference>
<keyword evidence="5" id="KW-1185">Reference proteome</keyword>
<evidence type="ECO:0000256" key="2">
    <source>
        <dbReference type="ARBA" id="ARBA00023315"/>
    </source>
</evidence>
<keyword evidence="1" id="KW-0808">Transferase</keyword>
<evidence type="ECO:0000313" key="4">
    <source>
        <dbReference type="EMBL" id="GAA2079370.1"/>
    </source>
</evidence>
<comment type="caution">
    <text evidence="4">The sequence shown here is derived from an EMBL/GenBank/DDBJ whole genome shotgun (WGS) entry which is preliminary data.</text>
</comment>